<gene>
    <name evidence="1" type="ORF">MGR_2496</name>
</gene>
<dbReference type="Pfam" id="PF06108">
    <property type="entry name" value="DUF952"/>
    <property type="match status" value="1"/>
</dbReference>
<dbReference type="Gene3D" id="3.20.170.20">
    <property type="entry name" value="Protein of unknown function DUF952"/>
    <property type="match status" value="1"/>
</dbReference>
<name>A4U353_9PROT</name>
<dbReference type="PANTHER" id="PTHR34129">
    <property type="entry name" value="BLR1139 PROTEIN"/>
    <property type="match status" value="1"/>
</dbReference>
<protein>
    <submittedName>
        <fullName evidence="1">Protein containing DUF952</fullName>
    </submittedName>
</protein>
<dbReference type="InterPro" id="IPR009297">
    <property type="entry name" value="DUF952"/>
</dbReference>
<reference evidence="1" key="1">
    <citation type="journal article" date="2007" name="J. Bacteriol.">
        <title>Comparative genome analysis of four magnetotactic bacteria reveals a complex set of group-specific genes implicated in magnetosome biomineralization and function.</title>
        <authorList>
            <person name="Richter M."/>
            <person name="Kube M."/>
            <person name="Bazylinski D.A."/>
            <person name="Lombardot T."/>
            <person name="Gloeckner F.O."/>
            <person name="Reinhardt R."/>
            <person name="Schueler D."/>
        </authorList>
    </citation>
    <scope>NUCLEOTIDE SEQUENCE</scope>
    <source>
        <strain evidence="1">MSR-1</strain>
    </source>
</reference>
<dbReference type="SUPFAM" id="SSF56399">
    <property type="entry name" value="ADP-ribosylation"/>
    <property type="match status" value="1"/>
</dbReference>
<dbReference type="AlphaFoldDB" id="A4U353"/>
<evidence type="ECO:0000313" key="1">
    <source>
        <dbReference type="EMBL" id="CAM77310.1"/>
    </source>
</evidence>
<organism evidence="1">
    <name type="scientific">Magnetospirillum gryphiswaldense</name>
    <dbReference type="NCBI Taxonomy" id="55518"/>
    <lineage>
        <taxon>Bacteria</taxon>
        <taxon>Pseudomonadati</taxon>
        <taxon>Pseudomonadota</taxon>
        <taxon>Alphaproteobacteria</taxon>
        <taxon>Rhodospirillales</taxon>
        <taxon>Rhodospirillaceae</taxon>
        <taxon>Magnetospirillum</taxon>
    </lineage>
</organism>
<proteinExistence type="predicted"/>
<dbReference type="PANTHER" id="PTHR34129:SF1">
    <property type="entry name" value="DUF952 DOMAIN-CONTAINING PROTEIN"/>
    <property type="match status" value="1"/>
</dbReference>
<dbReference type="EMBL" id="CU459003">
    <property type="protein sequence ID" value="CAM77310.1"/>
    <property type="molecule type" value="Genomic_DNA"/>
</dbReference>
<accession>A4U353</accession>
<sequence>MHCAIVRTIMTALIYHMCRAEEWQAAQASGLYPGSSQDVADGFIHFSTASQVVESAAKHRAGQSGLLLLAVDAASLGDALKWEPSRGGQLFPHLYGPLPVGAVRSARTLPLGADGLHLFPAFED</sequence>